<feature type="signal peptide" evidence="1">
    <location>
        <begin position="1"/>
        <end position="21"/>
    </location>
</feature>
<keyword evidence="1" id="KW-0732">Signal</keyword>
<sequence>MKKTIFYVFALAFFAVGNVFAQSTTEQHLNSGIQSAVTIQQNGVTAGKAVNQLVKEITILGTPNAELFNDKMYAQVASVQNNSDDVLYFMDLAKNASAVPFSTQEIDVLTFDLVSLNDELMYYTNQIVEALNNNNNDGALSLVPQVRDVLASQNDKAGQVIAKIEWIKQAVKRYNVCIQTVDYLGNPVPGSDLRGFYAQNMTTGEYIYPTNQEGNCFENLLPGTYRFDSYDGYWSGTSSEEVTLSDSLVNANGVIIVNLVYWSE</sequence>
<feature type="chain" id="PRO_5021196908" description="Carboxypeptidase regulatory-like domain-containing protein" evidence="1">
    <location>
        <begin position="22"/>
        <end position="264"/>
    </location>
</feature>
<accession>A0A4Z0L6E1</accession>
<dbReference type="EMBL" id="SRLH01000004">
    <property type="protein sequence ID" value="TGD57967.1"/>
    <property type="molecule type" value="Genomic_DNA"/>
</dbReference>
<evidence type="ECO:0000256" key="1">
    <source>
        <dbReference type="SAM" id="SignalP"/>
    </source>
</evidence>
<keyword evidence="3" id="KW-1185">Reference proteome</keyword>
<reference evidence="2 3" key="1">
    <citation type="submission" date="2019-04" db="EMBL/GenBank/DDBJ databases">
        <title>Flavobacterium sp. strain DS2-A Genome sequencing and assembly.</title>
        <authorList>
            <person name="Kim I."/>
        </authorList>
    </citation>
    <scope>NUCLEOTIDE SEQUENCE [LARGE SCALE GENOMIC DNA]</scope>
    <source>
        <strain evidence="2 3">DS2-A</strain>
    </source>
</reference>
<dbReference type="AlphaFoldDB" id="A0A4Z0L6E1"/>
<dbReference type="RefSeq" id="WP_135526139.1">
    <property type="nucleotide sequence ID" value="NZ_SRLH01000004.1"/>
</dbReference>
<name>A0A4Z0L6E1_9FLAO</name>
<dbReference type="Proteomes" id="UP000297407">
    <property type="component" value="Unassembled WGS sequence"/>
</dbReference>
<evidence type="ECO:0000313" key="3">
    <source>
        <dbReference type="Proteomes" id="UP000297407"/>
    </source>
</evidence>
<dbReference type="OrthoDB" id="1271033at2"/>
<gene>
    <name evidence="2" type="ORF">E4635_08115</name>
</gene>
<protein>
    <recommendedName>
        <fullName evidence="4">Carboxypeptidase regulatory-like domain-containing protein</fullName>
    </recommendedName>
</protein>
<organism evidence="2 3">
    <name type="scientific">Flavobacterium humi</name>
    <dbReference type="NCBI Taxonomy" id="2562683"/>
    <lineage>
        <taxon>Bacteria</taxon>
        <taxon>Pseudomonadati</taxon>
        <taxon>Bacteroidota</taxon>
        <taxon>Flavobacteriia</taxon>
        <taxon>Flavobacteriales</taxon>
        <taxon>Flavobacteriaceae</taxon>
        <taxon>Flavobacterium</taxon>
    </lineage>
</organism>
<proteinExistence type="predicted"/>
<evidence type="ECO:0008006" key="4">
    <source>
        <dbReference type="Google" id="ProtNLM"/>
    </source>
</evidence>
<comment type="caution">
    <text evidence="2">The sequence shown here is derived from an EMBL/GenBank/DDBJ whole genome shotgun (WGS) entry which is preliminary data.</text>
</comment>
<evidence type="ECO:0000313" key="2">
    <source>
        <dbReference type="EMBL" id="TGD57967.1"/>
    </source>
</evidence>